<feature type="region of interest" description="Disordered" evidence="1">
    <location>
        <begin position="1"/>
        <end position="29"/>
    </location>
</feature>
<dbReference type="Proteomes" id="UP000619244">
    <property type="component" value="Unassembled WGS sequence"/>
</dbReference>
<keyword evidence="3" id="KW-1185">Reference proteome</keyword>
<gene>
    <name evidence="2" type="ORF">GCM10010358_71640</name>
</gene>
<evidence type="ECO:0000313" key="2">
    <source>
        <dbReference type="EMBL" id="GGY08258.1"/>
    </source>
</evidence>
<name>A0A918P0E0_9ACTN</name>
<evidence type="ECO:0000313" key="3">
    <source>
        <dbReference type="Proteomes" id="UP000619244"/>
    </source>
</evidence>
<dbReference type="RefSeq" id="WP_190194485.1">
    <property type="nucleotide sequence ID" value="NZ_BMVU01000066.1"/>
</dbReference>
<evidence type="ECO:0000256" key="1">
    <source>
        <dbReference type="SAM" id="MobiDB-lite"/>
    </source>
</evidence>
<proteinExistence type="predicted"/>
<organism evidence="2 3">
    <name type="scientific">Streptomyces minutiscleroticus</name>
    <dbReference type="NCBI Taxonomy" id="68238"/>
    <lineage>
        <taxon>Bacteria</taxon>
        <taxon>Bacillati</taxon>
        <taxon>Actinomycetota</taxon>
        <taxon>Actinomycetes</taxon>
        <taxon>Kitasatosporales</taxon>
        <taxon>Streptomycetaceae</taxon>
        <taxon>Streptomyces</taxon>
    </lineage>
</organism>
<protein>
    <submittedName>
        <fullName evidence="2">Uncharacterized protein</fullName>
    </submittedName>
</protein>
<dbReference type="EMBL" id="BMVU01000066">
    <property type="protein sequence ID" value="GGY08258.1"/>
    <property type="molecule type" value="Genomic_DNA"/>
</dbReference>
<dbReference type="AlphaFoldDB" id="A0A918P0E0"/>
<comment type="caution">
    <text evidence="2">The sequence shown here is derived from an EMBL/GenBank/DDBJ whole genome shotgun (WGS) entry which is preliminary data.</text>
</comment>
<accession>A0A918P0E0</accession>
<reference evidence="2" key="1">
    <citation type="journal article" date="2014" name="Int. J. Syst. Evol. Microbiol.">
        <title>Complete genome sequence of Corynebacterium casei LMG S-19264T (=DSM 44701T), isolated from a smear-ripened cheese.</title>
        <authorList>
            <consortium name="US DOE Joint Genome Institute (JGI-PGF)"/>
            <person name="Walter F."/>
            <person name="Albersmeier A."/>
            <person name="Kalinowski J."/>
            <person name="Ruckert C."/>
        </authorList>
    </citation>
    <scope>NUCLEOTIDE SEQUENCE</scope>
    <source>
        <strain evidence="2">JCM 4790</strain>
    </source>
</reference>
<sequence length="53" mass="5542">MLMVVGAGPRHPGMPRTPARDVGPHSWSSAADRRTGQLIVCLHTTEHAAIAAG</sequence>
<reference evidence="2" key="2">
    <citation type="submission" date="2020-09" db="EMBL/GenBank/DDBJ databases">
        <authorList>
            <person name="Sun Q."/>
            <person name="Ohkuma M."/>
        </authorList>
    </citation>
    <scope>NUCLEOTIDE SEQUENCE</scope>
    <source>
        <strain evidence="2">JCM 4790</strain>
    </source>
</reference>